<feature type="transmembrane region" description="Helical" evidence="1">
    <location>
        <begin position="150"/>
        <end position="170"/>
    </location>
</feature>
<gene>
    <name evidence="2" type="ORF">SAMN05661091_4407</name>
</gene>
<dbReference type="EMBL" id="LT840184">
    <property type="protein sequence ID" value="SMF88790.1"/>
    <property type="molecule type" value="Genomic_DNA"/>
</dbReference>
<dbReference type="AlphaFoldDB" id="A0A1X7HL93"/>
<proteinExistence type="predicted"/>
<feature type="transmembrane region" description="Helical" evidence="1">
    <location>
        <begin position="93"/>
        <end position="118"/>
    </location>
</feature>
<keyword evidence="3" id="KW-1185">Reference proteome</keyword>
<name>A0A1X7HL93_9BACL</name>
<feature type="transmembrane region" description="Helical" evidence="1">
    <location>
        <begin position="226"/>
        <end position="249"/>
    </location>
</feature>
<organism evidence="2 3">
    <name type="scientific">Paenibacillus uliginis N3/975</name>
    <dbReference type="NCBI Taxonomy" id="1313296"/>
    <lineage>
        <taxon>Bacteria</taxon>
        <taxon>Bacillati</taxon>
        <taxon>Bacillota</taxon>
        <taxon>Bacilli</taxon>
        <taxon>Bacillales</taxon>
        <taxon>Paenibacillaceae</taxon>
        <taxon>Paenibacillus</taxon>
    </lineage>
</organism>
<feature type="transmembrane region" description="Helical" evidence="1">
    <location>
        <begin position="177"/>
        <end position="195"/>
    </location>
</feature>
<protein>
    <submittedName>
        <fullName evidence="2">Uncharacterized protein</fullName>
    </submittedName>
</protein>
<keyword evidence="1" id="KW-1133">Transmembrane helix</keyword>
<keyword evidence="1" id="KW-0472">Membrane</keyword>
<sequence>MSSFWSLVQNDHLLGDKSNRKPAYLWISALLLLLFFTWYTVVLLFGTAIAPLSLLKITPLLIFVFAGVSIKLSIKEWRKQTISWWLMLPFPRYYLLCAKALSALLICFKVLLLCYAITLATGLESYWLSPELFNIHHSLGSYFYEVSMNYFGYLILSPLIISITITLVMLFKSRLKFYVLLIIMLASPLLSLVFSDHNIISKNPNLSFKLSFQLPEYISSDYLSSYLPITLLVSLLVSAMLLFVSSLILEKKIQI</sequence>
<dbReference type="Proteomes" id="UP000192940">
    <property type="component" value="Chromosome I"/>
</dbReference>
<evidence type="ECO:0000313" key="3">
    <source>
        <dbReference type="Proteomes" id="UP000192940"/>
    </source>
</evidence>
<keyword evidence="1" id="KW-0812">Transmembrane</keyword>
<dbReference type="STRING" id="1313296.SAMN05661091_4407"/>
<feature type="transmembrane region" description="Helical" evidence="1">
    <location>
        <begin position="23"/>
        <end position="46"/>
    </location>
</feature>
<reference evidence="2 3" key="1">
    <citation type="submission" date="2017-04" db="EMBL/GenBank/DDBJ databases">
        <authorList>
            <person name="Afonso C.L."/>
            <person name="Miller P.J."/>
            <person name="Scott M.A."/>
            <person name="Spackman E."/>
            <person name="Goraichik I."/>
            <person name="Dimitrov K.M."/>
            <person name="Suarez D.L."/>
            <person name="Swayne D.E."/>
        </authorList>
    </citation>
    <scope>NUCLEOTIDE SEQUENCE [LARGE SCALE GENOMIC DNA]</scope>
    <source>
        <strain evidence="2 3">N3/975</strain>
    </source>
</reference>
<accession>A0A1X7HL93</accession>
<feature type="transmembrane region" description="Helical" evidence="1">
    <location>
        <begin position="52"/>
        <end position="72"/>
    </location>
</feature>
<dbReference type="RefSeq" id="WP_208915169.1">
    <property type="nucleotide sequence ID" value="NZ_LT840184.1"/>
</dbReference>
<evidence type="ECO:0000256" key="1">
    <source>
        <dbReference type="SAM" id="Phobius"/>
    </source>
</evidence>
<evidence type="ECO:0000313" key="2">
    <source>
        <dbReference type="EMBL" id="SMF88790.1"/>
    </source>
</evidence>